<dbReference type="InterPro" id="IPR010982">
    <property type="entry name" value="Lambda_DNA-bd_dom_sf"/>
</dbReference>
<dbReference type="Gene3D" id="1.10.260.40">
    <property type="entry name" value="lambda repressor-like DNA-binding domains"/>
    <property type="match status" value="1"/>
</dbReference>
<evidence type="ECO:0000259" key="1">
    <source>
        <dbReference type="PROSITE" id="PS50943"/>
    </source>
</evidence>
<name>A0ABW3Y6P9_9ACTN</name>
<dbReference type="EMBL" id="JBHTMP010000003">
    <property type="protein sequence ID" value="MFD1320124.1"/>
    <property type="molecule type" value="Genomic_DNA"/>
</dbReference>
<dbReference type="PROSITE" id="PS50943">
    <property type="entry name" value="HTH_CROC1"/>
    <property type="match status" value="1"/>
</dbReference>
<evidence type="ECO:0000313" key="2">
    <source>
        <dbReference type="EMBL" id="MFD1320124.1"/>
    </source>
</evidence>
<reference evidence="3" key="1">
    <citation type="journal article" date="2019" name="Int. J. Syst. Evol. Microbiol.">
        <title>The Global Catalogue of Microorganisms (GCM) 10K type strain sequencing project: providing services to taxonomists for standard genome sequencing and annotation.</title>
        <authorList>
            <consortium name="The Broad Institute Genomics Platform"/>
            <consortium name="The Broad Institute Genome Sequencing Center for Infectious Disease"/>
            <person name="Wu L."/>
            <person name="Ma J."/>
        </authorList>
    </citation>
    <scope>NUCLEOTIDE SEQUENCE [LARGE SCALE GENOMIC DNA]</scope>
    <source>
        <strain evidence="3">JCM 31037</strain>
    </source>
</reference>
<organism evidence="2 3">
    <name type="scientific">Micromonospora sonneratiae</name>
    <dbReference type="NCBI Taxonomy" id="1184706"/>
    <lineage>
        <taxon>Bacteria</taxon>
        <taxon>Bacillati</taxon>
        <taxon>Actinomycetota</taxon>
        <taxon>Actinomycetes</taxon>
        <taxon>Micromonosporales</taxon>
        <taxon>Micromonosporaceae</taxon>
        <taxon>Micromonospora</taxon>
    </lineage>
</organism>
<dbReference type="Pfam" id="PF13560">
    <property type="entry name" value="HTH_31"/>
    <property type="match status" value="1"/>
</dbReference>
<protein>
    <submittedName>
        <fullName evidence="2">Helix-turn-helix domain-containing protein</fullName>
    </submittedName>
</protein>
<dbReference type="SMART" id="SM00530">
    <property type="entry name" value="HTH_XRE"/>
    <property type="match status" value="1"/>
</dbReference>
<evidence type="ECO:0000313" key="3">
    <source>
        <dbReference type="Proteomes" id="UP001597260"/>
    </source>
</evidence>
<feature type="domain" description="HTH cro/C1-type" evidence="1">
    <location>
        <begin position="19"/>
        <end position="74"/>
    </location>
</feature>
<dbReference type="SUPFAM" id="SSF47413">
    <property type="entry name" value="lambda repressor-like DNA-binding domains"/>
    <property type="match status" value="1"/>
</dbReference>
<dbReference type="CDD" id="cd00093">
    <property type="entry name" value="HTH_XRE"/>
    <property type="match status" value="1"/>
</dbReference>
<keyword evidence="3" id="KW-1185">Reference proteome</keyword>
<dbReference type="Proteomes" id="UP001597260">
    <property type="component" value="Unassembled WGS sequence"/>
</dbReference>
<dbReference type="RefSeq" id="WP_377566796.1">
    <property type="nucleotide sequence ID" value="NZ_JBHTMP010000003.1"/>
</dbReference>
<sequence>MTGPGRQRNSEMPPIGRRMAQLRARRGMTQQVFANRIGRSKSWVDKVERGERHLDRLSVIETVAEVLGVSPEILLTRQVRQPKPTDDVTGAVEQVRAALACYDSPAPGVDEHQPPSPVAAQLKYAWTAYQHAHHPQVLRMLPGLLGDARALAATTRPEHTLDPLVQVYRLTAQVLVKLGEANLAWLAADRAMATATGNPRHTAVAAIPLAQALRALDRGRLATAATLTAVRQLTPPPSHDAAPDDLALTGTLLVEAALSAATCGDATAAHHLADHAARLAELHDTHPDRDSGDLGFGSTVVDLARALIAADLGDNYQAITTHQYATSGDAWRRLPAEHRAAHLIDITRAHLDLGDYPAAGRALVTADRIAPAETRIRPAARAVLTSVLRAGTTSADVTRLAATIGLTRHQT</sequence>
<dbReference type="InterPro" id="IPR001387">
    <property type="entry name" value="Cro/C1-type_HTH"/>
</dbReference>
<proteinExistence type="predicted"/>
<gene>
    <name evidence="2" type="ORF">ACFQ4H_03370</name>
</gene>
<accession>A0ABW3Y6P9</accession>
<comment type="caution">
    <text evidence="2">The sequence shown here is derived from an EMBL/GenBank/DDBJ whole genome shotgun (WGS) entry which is preliminary data.</text>
</comment>